<dbReference type="EMBL" id="BMLY01000001">
    <property type="protein sequence ID" value="GGP24408.1"/>
    <property type="molecule type" value="Genomic_DNA"/>
</dbReference>
<accession>A0ABQ2PGI7</accession>
<comment type="caution">
    <text evidence="3">The sequence shown here is derived from an EMBL/GenBank/DDBJ whole genome shotgun (WGS) entry which is preliminary data.</text>
</comment>
<sequence length="458" mass="50171">MKSGPALMVCWVLAGIAHADDATRPVPGSNRWAEDWSVLADPALRTAPLDTLKYLPLTDAGTTYLSLGATLRERWEYNDAAALGTTPAGADGWLIERAQVHADVRVAHDWQVFVQLEDARAWGKENASVVDKNPLDLRLAFVSYAHDTDTGAFKARIGRQDFAFDLQRFVSSRDGPNVRQSFDAVWADWETGSWRLQGFVSQPVQYADDSPFDDTSNSHWRFHTVRLERHVLGQNELSTYYALFQRDGAKYLDAAGAEHRNVYDVRFAGVLGQLDWDLEGMAQNGSVGADNIRAWALGSRLGYTLPAYSYKPRLGLQLDAASGDGHAHDGTLGTFNPLFPNGYYFSLAGYTGEANLLQVKPSFTLAPAQGLSVMLACGFLWRQTTSDAVYTQPNVPVAGTAGHGGRWTGAYGQLRVDYRFDPQLTGAIEAVHYDAGSALTQAGASNGDYVGVEIKYGW</sequence>
<feature type="signal peptide" evidence="1">
    <location>
        <begin position="1"/>
        <end position="19"/>
    </location>
</feature>
<dbReference type="RefSeq" id="WP_188687858.1">
    <property type="nucleotide sequence ID" value="NZ_BMLY01000001.1"/>
</dbReference>
<protein>
    <submittedName>
        <fullName evidence="3">Alginate export family protein</fullName>
    </submittedName>
</protein>
<dbReference type="InterPro" id="IPR053728">
    <property type="entry name" value="Alginate_Permeability_Chnl"/>
</dbReference>
<reference evidence="4" key="1">
    <citation type="journal article" date="2019" name="Int. J. Syst. Evol. Microbiol.">
        <title>The Global Catalogue of Microorganisms (GCM) 10K type strain sequencing project: providing services to taxonomists for standard genome sequencing and annotation.</title>
        <authorList>
            <consortium name="The Broad Institute Genomics Platform"/>
            <consortium name="The Broad Institute Genome Sequencing Center for Infectious Disease"/>
            <person name="Wu L."/>
            <person name="Ma J."/>
        </authorList>
    </citation>
    <scope>NUCLEOTIDE SEQUENCE [LARGE SCALE GENOMIC DNA]</scope>
    <source>
        <strain evidence="4">CGMCC 1.8860</strain>
    </source>
</reference>
<keyword evidence="4" id="KW-1185">Reference proteome</keyword>
<name>A0ABQ2PGI7_9NEIS</name>
<evidence type="ECO:0000259" key="2">
    <source>
        <dbReference type="Pfam" id="PF13372"/>
    </source>
</evidence>
<evidence type="ECO:0000313" key="4">
    <source>
        <dbReference type="Proteomes" id="UP000621859"/>
    </source>
</evidence>
<keyword evidence="1" id="KW-0732">Signal</keyword>
<organism evidence="3 4">
    <name type="scientific">Silvimonas amylolytica</name>
    <dbReference type="NCBI Taxonomy" id="449663"/>
    <lineage>
        <taxon>Bacteria</taxon>
        <taxon>Pseudomonadati</taxon>
        <taxon>Pseudomonadota</taxon>
        <taxon>Betaproteobacteria</taxon>
        <taxon>Neisseriales</taxon>
        <taxon>Chitinibacteraceae</taxon>
        <taxon>Silvimonas</taxon>
    </lineage>
</organism>
<evidence type="ECO:0000313" key="3">
    <source>
        <dbReference type="EMBL" id="GGP24408.1"/>
    </source>
</evidence>
<proteinExistence type="predicted"/>
<evidence type="ECO:0000256" key="1">
    <source>
        <dbReference type="SAM" id="SignalP"/>
    </source>
</evidence>
<dbReference type="InterPro" id="IPR025388">
    <property type="entry name" value="Alginate_export_dom"/>
</dbReference>
<feature type="domain" description="Alginate export" evidence="2">
    <location>
        <begin position="64"/>
        <end position="452"/>
    </location>
</feature>
<feature type="chain" id="PRO_5047206390" evidence="1">
    <location>
        <begin position="20"/>
        <end position="458"/>
    </location>
</feature>
<dbReference type="Pfam" id="PF13372">
    <property type="entry name" value="Alginate_exp"/>
    <property type="match status" value="1"/>
</dbReference>
<dbReference type="Proteomes" id="UP000621859">
    <property type="component" value="Unassembled WGS sequence"/>
</dbReference>
<dbReference type="Gene3D" id="2.40.160.100">
    <property type="match status" value="1"/>
</dbReference>
<gene>
    <name evidence="3" type="ORF">GCM10010971_02270</name>
</gene>